<dbReference type="Pfam" id="PF05016">
    <property type="entry name" value="ParE_toxin"/>
    <property type="match status" value="1"/>
</dbReference>
<accession>A0A1J1JF03</accession>
<dbReference type="SUPFAM" id="SSF143011">
    <property type="entry name" value="RelE-like"/>
    <property type="match status" value="1"/>
</dbReference>
<evidence type="ECO:0000256" key="1">
    <source>
        <dbReference type="ARBA" id="ARBA00022649"/>
    </source>
</evidence>
<evidence type="ECO:0000313" key="2">
    <source>
        <dbReference type="EMBL" id="CUM59329.1"/>
    </source>
</evidence>
<dbReference type="EC" id="3.1.-.-" evidence="2"/>
<gene>
    <name evidence="2" type="ORF">PLAM_1362</name>
</gene>
<sequence>MPEATSVQELPNVKALVGTSNRYRIRMGNYRIGFEVNGDQIELMRVLHRRDFYRYFP</sequence>
<dbReference type="GO" id="GO:0016787">
    <property type="term" value="F:hydrolase activity"/>
    <property type="evidence" value="ECO:0007669"/>
    <property type="project" value="UniProtKB-KW"/>
</dbReference>
<dbReference type="InterPro" id="IPR035093">
    <property type="entry name" value="RelE/ParE_toxin_dom_sf"/>
</dbReference>
<dbReference type="AlphaFoldDB" id="A0A1J1JF03"/>
<dbReference type="Gene3D" id="3.30.2310.20">
    <property type="entry name" value="RelE-like"/>
    <property type="match status" value="1"/>
</dbReference>
<reference evidence="2" key="1">
    <citation type="submission" date="2015-09" db="EMBL/GenBank/DDBJ databases">
        <authorList>
            <person name="Jackson K.R."/>
            <person name="Lunt B.L."/>
            <person name="Fisher J.N.B."/>
            <person name="Gardner A.V."/>
            <person name="Bailey M.E."/>
            <person name="Deus L.M."/>
            <person name="Earl A.S."/>
            <person name="Gibby P.D."/>
            <person name="Hartmann K.A."/>
            <person name="Liu J.E."/>
            <person name="Manci A.M."/>
            <person name="Nielsen D.A."/>
            <person name="Solomon M.B."/>
            <person name="Breakwell D.P."/>
            <person name="Burnett S.H."/>
            <person name="Grose J.H."/>
        </authorList>
    </citation>
    <scope>NUCLEOTIDE SEQUENCE</scope>
    <source>
        <strain evidence="2">7805</strain>
    </source>
</reference>
<dbReference type="EMBL" id="LO018304">
    <property type="protein sequence ID" value="CUM59329.1"/>
    <property type="molecule type" value="Genomic_DNA"/>
</dbReference>
<proteinExistence type="predicted"/>
<keyword evidence="1" id="KW-1277">Toxin-antitoxin system</keyword>
<organism evidence="2">
    <name type="scientific">Planktothrix agardhii</name>
    <name type="common">Oscillatoria agardhii</name>
    <dbReference type="NCBI Taxonomy" id="1160"/>
    <lineage>
        <taxon>Bacteria</taxon>
        <taxon>Bacillati</taxon>
        <taxon>Cyanobacteriota</taxon>
        <taxon>Cyanophyceae</taxon>
        <taxon>Oscillatoriophycideae</taxon>
        <taxon>Oscillatoriales</taxon>
        <taxon>Microcoleaceae</taxon>
        <taxon>Planktothrix</taxon>
    </lineage>
</organism>
<name>A0A1J1JF03_PLAAG</name>
<protein>
    <submittedName>
        <fullName evidence="2">Toxin RelE3</fullName>
        <ecNumber evidence="2">3.1.-.-</ecNumber>
    </submittedName>
</protein>
<keyword evidence="2" id="KW-0378">Hydrolase</keyword>
<dbReference type="InterPro" id="IPR007712">
    <property type="entry name" value="RelE/ParE_toxin"/>
</dbReference>